<dbReference type="Gene3D" id="3.30.360.10">
    <property type="entry name" value="Dihydrodipicolinate Reductase, domain 2"/>
    <property type="match status" value="1"/>
</dbReference>
<sequence length="385" mass="42130">MAPIKIGLVGLSTSSTATNWAVLAHLPYLQSDHGRNLYEIIALCNSSVESARKSVKHFGLAESIKTYGSPEDLAADPDVELVVCVVGVKSHYDVCLPAVKAGKDVYTELPFATNMKQMQELKDEADRVGVRTIMGCQGQAHPAVHLIKKTIAQGKIGKPLNTTVSAVSGFPLDKPLPLSFRTLAERDGGANFATIWFLHNINCVLEVFGELEASSSIMGIDHPTVDLMDPAQGGKITESVKKECPDNILLQGRFESGTLMSYQMCAGKAFPGESGCRWLINGDKGDILLTSPRGCFDIEHIGIEIKYRKADQEEAETVALPEDKLSGLEQPAQNIGRLYDAYAKGNTVMYADWRDALKIHKFIDELLRRGDSNKPFGEPATHRWE</sequence>
<organism evidence="3 4">
    <name type="scientific">Aureobasidium melanogenum</name>
    <name type="common">Aureobasidium pullulans var. melanogenum</name>
    <dbReference type="NCBI Taxonomy" id="46634"/>
    <lineage>
        <taxon>Eukaryota</taxon>
        <taxon>Fungi</taxon>
        <taxon>Dikarya</taxon>
        <taxon>Ascomycota</taxon>
        <taxon>Pezizomycotina</taxon>
        <taxon>Dothideomycetes</taxon>
        <taxon>Dothideomycetidae</taxon>
        <taxon>Dothideales</taxon>
        <taxon>Saccotheciaceae</taxon>
        <taxon>Aureobasidium</taxon>
    </lineage>
</organism>
<dbReference type="PANTHER" id="PTHR43708:SF1">
    <property type="entry name" value="GALACTOSE_LACTOSE METABOLISM REGULATORY PROTEIN GAL80"/>
    <property type="match status" value="1"/>
</dbReference>
<feature type="domain" description="Gal80p-like C-terminal" evidence="2">
    <location>
        <begin position="142"/>
        <end position="291"/>
    </location>
</feature>
<dbReference type="Pfam" id="PF22685">
    <property type="entry name" value="Gal80p_C-like"/>
    <property type="match status" value="1"/>
</dbReference>
<dbReference type="SUPFAM" id="SSF51735">
    <property type="entry name" value="NAD(P)-binding Rossmann-fold domains"/>
    <property type="match status" value="1"/>
</dbReference>
<evidence type="ECO:0000259" key="2">
    <source>
        <dbReference type="Pfam" id="PF22685"/>
    </source>
</evidence>
<dbReference type="EMBL" id="JAHFXF010000202">
    <property type="protein sequence ID" value="KAG9693187.1"/>
    <property type="molecule type" value="Genomic_DNA"/>
</dbReference>
<dbReference type="InterPro" id="IPR000683">
    <property type="entry name" value="Gfo/Idh/MocA-like_OxRdtase_N"/>
</dbReference>
<dbReference type="OrthoDB" id="64915at2759"/>
<proteinExistence type="predicted"/>
<feature type="non-terminal residue" evidence="3">
    <location>
        <position position="1"/>
    </location>
</feature>
<evidence type="ECO:0000313" key="4">
    <source>
        <dbReference type="Proteomes" id="UP000779574"/>
    </source>
</evidence>
<dbReference type="InterPro" id="IPR055080">
    <property type="entry name" value="Gal80p-like_C"/>
</dbReference>
<dbReference type="PANTHER" id="PTHR43708">
    <property type="entry name" value="CONSERVED EXPRESSED OXIDOREDUCTASE (EUROFUNG)"/>
    <property type="match status" value="1"/>
</dbReference>
<evidence type="ECO:0000259" key="1">
    <source>
        <dbReference type="Pfam" id="PF01408"/>
    </source>
</evidence>
<dbReference type="InterPro" id="IPR036291">
    <property type="entry name" value="NAD(P)-bd_dom_sf"/>
</dbReference>
<reference evidence="3" key="2">
    <citation type="submission" date="2021-08" db="EMBL/GenBank/DDBJ databases">
        <authorList>
            <person name="Gostincar C."/>
            <person name="Sun X."/>
            <person name="Song Z."/>
            <person name="Gunde-Cimerman N."/>
        </authorList>
    </citation>
    <scope>NUCLEOTIDE SEQUENCE</scope>
    <source>
        <strain evidence="3">EXF-9911</strain>
    </source>
</reference>
<evidence type="ECO:0000313" key="3">
    <source>
        <dbReference type="EMBL" id="KAG9693187.1"/>
    </source>
</evidence>
<dbReference type="Proteomes" id="UP000779574">
    <property type="component" value="Unassembled WGS sequence"/>
</dbReference>
<dbReference type="Gene3D" id="3.40.50.720">
    <property type="entry name" value="NAD(P)-binding Rossmann-like Domain"/>
    <property type="match status" value="1"/>
</dbReference>
<dbReference type="GO" id="GO:0000166">
    <property type="term" value="F:nucleotide binding"/>
    <property type="evidence" value="ECO:0007669"/>
    <property type="project" value="InterPro"/>
</dbReference>
<accession>A0A9P8J881</accession>
<gene>
    <name evidence="3" type="ORF">KCU76_g6146</name>
</gene>
<feature type="domain" description="Gfo/Idh/MocA-like oxidoreductase N-terminal" evidence="1">
    <location>
        <begin position="25"/>
        <end position="134"/>
    </location>
</feature>
<reference evidence="3" key="1">
    <citation type="journal article" date="2021" name="J Fungi (Basel)">
        <title>Virulence traits and population genomics of the black yeast Aureobasidium melanogenum.</title>
        <authorList>
            <person name="Cernosa A."/>
            <person name="Sun X."/>
            <person name="Gostincar C."/>
            <person name="Fang C."/>
            <person name="Gunde-Cimerman N."/>
            <person name="Song Z."/>
        </authorList>
    </citation>
    <scope>NUCLEOTIDE SEQUENCE</scope>
    <source>
        <strain evidence="3">EXF-9911</strain>
    </source>
</reference>
<dbReference type="AlphaFoldDB" id="A0A9P8J881"/>
<dbReference type="Pfam" id="PF01408">
    <property type="entry name" value="GFO_IDH_MocA"/>
    <property type="match status" value="1"/>
</dbReference>
<dbReference type="SUPFAM" id="SSF55347">
    <property type="entry name" value="Glyceraldehyde-3-phosphate dehydrogenase-like, C-terminal domain"/>
    <property type="match status" value="1"/>
</dbReference>
<name>A0A9P8J881_AURME</name>
<comment type="caution">
    <text evidence="3">The sequence shown here is derived from an EMBL/GenBank/DDBJ whole genome shotgun (WGS) entry which is preliminary data.</text>
</comment>
<dbReference type="InterPro" id="IPR051317">
    <property type="entry name" value="Gfo/Idh/MocA_oxidoreduct"/>
</dbReference>
<protein>
    <submittedName>
        <fullName evidence="3">NAD-binding Rossmann fold oxidoreductase family protein</fullName>
    </submittedName>
</protein>